<comment type="caution">
    <text evidence="2">The sequence shown here is derived from an EMBL/GenBank/DDBJ whole genome shotgun (WGS) entry which is preliminary data.</text>
</comment>
<evidence type="ECO:0000313" key="3">
    <source>
        <dbReference type="Proteomes" id="UP000261082"/>
    </source>
</evidence>
<feature type="chain" id="PRO_5017625779" description="Outer membrane protein beta-barrel domain-containing protein" evidence="1">
    <location>
        <begin position="19"/>
        <end position="191"/>
    </location>
</feature>
<name>A0A3E1QCF8_9FLAO</name>
<keyword evidence="1" id="KW-0732">Signal</keyword>
<dbReference type="EMBL" id="QVID01000001">
    <property type="protein sequence ID" value="RFN59813.1"/>
    <property type="molecule type" value="Genomic_DNA"/>
</dbReference>
<dbReference type="Proteomes" id="UP000261082">
    <property type="component" value="Unassembled WGS sequence"/>
</dbReference>
<dbReference type="OrthoDB" id="1449437at2"/>
<reference evidence="2 3" key="1">
    <citation type="journal article" date="2007" name="Int. J. Syst. Evol. Microbiol.">
        <title>Marixanthomonas ophiurae gen. nov., sp. nov., a marine bacterium of the family Flavobacteriaceae isolated from a deep-sea brittle star.</title>
        <authorList>
            <person name="Romanenko L.A."/>
            <person name="Uchino M."/>
            <person name="Frolova G.M."/>
            <person name="Mikhailov V.V."/>
        </authorList>
    </citation>
    <scope>NUCLEOTIDE SEQUENCE [LARGE SCALE GENOMIC DNA]</scope>
    <source>
        <strain evidence="2 3">KMM 3046</strain>
    </source>
</reference>
<dbReference type="AlphaFoldDB" id="A0A3E1QCF8"/>
<accession>A0A3E1QCF8</accession>
<sequence length="191" mass="20983">MKIGILILSFLCFGQLFSQEEAATNTFKYHSFSILPLTGFYKGLSDKYSSNYSSFRDGGIILGGDLSFSYKEKNLLTLGLSTGSDVSVFGSTGGFSQINVLYGRSLALSRVIYVEGHVGIGHISIFSNNIDTNNRGAEHKSTVGFPVMTKFRIKTGARFSLGLKLQVAINTLQPIFSTGLILQWNRRKKSK</sequence>
<evidence type="ECO:0000256" key="1">
    <source>
        <dbReference type="SAM" id="SignalP"/>
    </source>
</evidence>
<proteinExistence type="predicted"/>
<evidence type="ECO:0008006" key="4">
    <source>
        <dbReference type="Google" id="ProtNLM"/>
    </source>
</evidence>
<protein>
    <recommendedName>
        <fullName evidence="4">Outer membrane protein beta-barrel domain-containing protein</fullName>
    </recommendedName>
</protein>
<dbReference type="RefSeq" id="WP_117158874.1">
    <property type="nucleotide sequence ID" value="NZ_QVID01000001.1"/>
</dbReference>
<gene>
    <name evidence="2" type="ORF">DZ858_07115</name>
</gene>
<feature type="signal peptide" evidence="1">
    <location>
        <begin position="1"/>
        <end position="18"/>
    </location>
</feature>
<keyword evidence="3" id="KW-1185">Reference proteome</keyword>
<evidence type="ECO:0000313" key="2">
    <source>
        <dbReference type="EMBL" id="RFN59813.1"/>
    </source>
</evidence>
<organism evidence="2 3">
    <name type="scientific">Marixanthomonas ophiurae</name>
    <dbReference type="NCBI Taxonomy" id="387659"/>
    <lineage>
        <taxon>Bacteria</taxon>
        <taxon>Pseudomonadati</taxon>
        <taxon>Bacteroidota</taxon>
        <taxon>Flavobacteriia</taxon>
        <taxon>Flavobacteriales</taxon>
        <taxon>Flavobacteriaceae</taxon>
        <taxon>Marixanthomonas</taxon>
    </lineage>
</organism>